<accession>A0ABR9J8S6</accession>
<keyword evidence="2" id="KW-1185">Reference proteome</keyword>
<dbReference type="InterPro" id="IPR016181">
    <property type="entry name" value="Acyl_CoA_acyltransferase"/>
</dbReference>
<organism evidence="1 2">
    <name type="scientific">Nesterenkonia halotolerans</name>
    <dbReference type="NCBI Taxonomy" id="225325"/>
    <lineage>
        <taxon>Bacteria</taxon>
        <taxon>Bacillati</taxon>
        <taxon>Actinomycetota</taxon>
        <taxon>Actinomycetes</taxon>
        <taxon>Micrococcales</taxon>
        <taxon>Micrococcaceae</taxon>
        <taxon>Nesterenkonia</taxon>
    </lineage>
</organism>
<gene>
    <name evidence="1" type="ORF">H4W26_002199</name>
</gene>
<name>A0ABR9J8S6_9MICC</name>
<dbReference type="SUPFAM" id="SSF55729">
    <property type="entry name" value="Acyl-CoA N-acyltransferases (Nat)"/>
    <property type="match status" value="1"/>
</dbReference>
<protein>
    <submittedName>
        <fullName evidence="1">GNAT superfamily N-acetyltransferase</fullName>
    </submittedName>
</protein>
<dbReference type="EMBL" id="JADBEE010000002">
    <property type="protein sequence ID" value="MBE1515407.1"/>
    <property type="molecule type" value="Genomic_DNA"/>
</dbReference>
<dbReference type="Proteomes" id="UP000636579">
    <property type="component" value="Unassembled WGS sequence"/>
</dbReference>
<dbReference type="RefSeq" id="WP_192592250.1">
    <property type="nucleotide sequence ID" value="NZ_JADBEE010000002.1"/>
</dbReference>
<evidence type="ECO:0000313" key="2">
    <source>
        <dbReference type="Proteomes" id="UP000636579"/>
    </source>
</evidence>
<sequence length="248" mass="25958">MTALQDHTRSIIALSWSRMLGLPDEDLLGRPARHEITRADRSAVSFLQLFGHTVLSGPAEVLRRARDIDDAALAEERCLLDLARQHGEGARSRGASTLLYAEEPPSLGPSALGAVSYDQGHVREVLAESPADDVQVSGIAEASWSAALVSEDSGAALGAAGREVWSGMLAQLGVLTAPSRRGTGVGLHLGAVAAEEAFVEGLIPQWQADSQSAGALRIAAQLGFTSAGTQTVVVFDRPAVDPPVIDQP</sequence>
<dbReference type="Gene3D" id="3.40.630.30">
    <property type="match status" value="1"/>
</dbReference>
<reference evidence="1 2" key="1">
    <citation type="submission" date="2020-10" db="EMBL/GenBank/DDBJ databases">
        <title>Sequencing the genomes of 1000 actinobacteria strains.</title>
        <authorList>
            <person name="Klenk H.-P."/>
        </authorList>
    </citation>
    <scope>NUCLEOTIDE SEQUENCE [LARGE SCALE GENOMIC DNA]</scope>
    <source>
        <strain evidence="1 2">DSM 15474</strain>
    </source>
</reference>
<evidence type="ECO:0000313" key="1">
    <source>
        <dbReference type="EMBL" id="MBE1515407.1"/>
    </source>
</evidence>
<comment type="caution">
    <text evidence="1">The sequence shown here is derived from an EMBL/GenBank/DDBJ whole genome shotgun (WGS) entry which is preliminary data.</text>
</comment>
<proteinExistence type="predicted"/>